<feature type="region of interest" description="Disordered" evidence="1">
    <location>
        <begin position="220"/>
        <end position="352"/>
    </location>
</feature>
<feature type="compositionally biased region" description="Low complexity" evidence="1">
    <location>
        <begin position="306"/>
        <end position="321"/>
    </location>
</feature>
<feature type="compositionally biased region" description="Basic and acidic residues" evidence="1">
    <location>
        <begin position="226"/>
        <end position="238"/>
    </location>
</feature>
<evidence type="ECO:0000256" key="1">
    <source>
        <dbReference type="SAM" id="MobiDB-lite"/>
    </source>
</evidence>
<reference evidence="4 5" key="1">
    <citation type="submission" date="2020-07" db="EMBL/GenBank/DDBJ databases">
        <title>Bradyrhizobium diversity isolated from nodules of indigenous legumes of Western Australia.</title>
        <authorList>
            <person name="Klepa M.S."/>
        </authorList>
    </citation>
    <scope>NUCLEOTIDE SEQUENCE [LARGE SCALE GENOMIC DNA]</scope>
    <source>
        <strain evidence="4 5">CNPSo 4010</strain>
    </source>
</reference>
<name>A0ABS0PHK9_9BRAD</name>
<sequence>MKFRSVLVAALLLVPTAALAAPGIVTVSTGLRAGPGTGFPLVDRIPGGARVNIHGCLRGKAWCDVSFSDDRGWVSSQYLEYLYRNHYVYLPDYVDVIDVPVVPFVLTSYWSSYYAGRPWYHRHAYWNDYWTSHQRFATRMTIDPGAARIGRAATRDATIALEREGVRGKGAAAISGRDAMTSRHDAAIATRDAAIARRGAAITTRDAAITKRDAAITNRDAAITADRTRAGRSERPAHEPANVQTRNPRDAQARMMHEQAASRAAVRAQPMARAHEAPRVSAAPAARPATPHVAQPNVSHGAPMNAHAQMPAPRAAAPAMPHGGGGGAPHINAAPRGGGGPAGGPGGGHEKH</sequence>
<feature type="compositionally biased region" description="Low complexity" evidence="1">
    <location>
        <begin position="279"/>
        <end position="294"/>
    </location>
</feature>
<feature type="domain" description="SH3b" evidence="3">
    <location>
        <begin position="31"/>
        <end position="80"/>
    </location>
</feature>
<feature type="signal peptide" evidence="2">
    <location>
        <begin position="1"/>
        <end position="20"/>
    </location>
</feature>
<dbReference type="Pfam" id="PF08239">
    <property type="entry name" value="SH3_3"/>
    <property type="match status" value="1"/>
</dbReference>
<evidence type="ECO:0000313" key="5">
    <source>
        <dbReference type="Proteomes" id="UP000807370"/>
    </source>
</evidence>
<protein>
    <submittedName>
        <fullName evidence="4">SH3 domain-containing protein</fullName>
    </submittedName>
</protein>
<dbReference type="Gene3D" id="2.30.30.40">
    <property type="entry name" value="SH3 Domains"/>
    <property type="match status" value="1"/>
</dbReference>
<evidence type="ECO:0000256" key="2">
    <source>
        <dbReference type="SAM" id="SignalP"/>
    </source>
</evidence>
<feature type="compositionally biased region" description="Basic and acidic residues" evidence="1">
    <location>
        <begin position="247"/>
        <end position="257"/>
    </location>
</feature>
<dbReference type="EMBL" id="JACCHP010000002">
    <property type="protein sequence ID" value="MBH5396687.1"/>
    <property type="molecule type" value="Genomic_DNA"/>
</dbReference>
<dbReference type="InterPro" id="IPR003646">
    <property type="entry name" value="SH3-like_bac-type"/>
</dbReference>
<gene>
    <name evidence="4" type="ORF">HZZ13_02605</name>
</gene>
<feature type="compositionally biased region" description="Gly residues" evidence="1">
    <location>
        <begin position="336"/>
        <end position="352"/>
    </location>
</feature>
<accession>A0ABS0PHK9</accession>
<feature type="chain" id="PRO_5047367317" evidence="2">
    <location>
        <begin position="21"/>
        <end position="352"/>
    </location>
</feature>
<keyword evidence="5" id="KW-1185">Reference proteome</keyword>
<keyword evidence="2" id="KW-0732">Signal</keyword>
<evidence type="ECO:0000259" key="3">
    <source>
        <dbReference type="Pfam" id="PF08239"/>
    </source>
</evidence>
<dbReference type="Proteomes" id="UP000807370">
    <property type="component" value="Unassembled WGS sequence"/>
</dbReference>
<proteinExistence type="predicted"/>
<organism evidence="4 5">
    <name type="scientific">Bradyrhizobium agreste</name>
    <dbReference type="NCBI Taxonomy" id="2751811"/>
    <lineage>
        <taxon>Bacteria</taxon>
        <taxon>Pseudomonadati</taxon>
        <taxon>Pseudomonadota</taxon>
        <taxon>Alphaproteobacteria</taxon>
        <taxon>Hyphomicrobiales</taxon>
        <taxon>Nitrobacteraceae</taxon>
        <taxon>Bradyrhizobium</taxon>
    </lineage>
</organism>
<comment type="caution">
    <text evidence="4">The sequence shown here is derived from an EMBL/GenBank/DDBJ whole genome shotgun (WGS) entry which is preliminary data.</text>
</comment>
<evidence type="ECO:0000313" key="4">
    <source>
        <dbReference type="EMBL" id="MBH5396687.1"/>
    </source>
</evidence>
<dbReference type="RefSeq" id="WP_197958122.1">
    <property type="nucleotide sequence ID" value="NZ_JACCHP010000002.1"/>
</dbReference>